<accession>A0AAP0C2C1</accession>
<keyword evidence="5" id="KW-1185">Reference proteome</keyword>
<dbReference type="PANTHER" id="PTHR47932:SF11">
    <property type="entry name" value="OS04G0477200 PROTEIN"/>
    <property type="match status" value="1"/>
</dbReference>
<feature type="repeat" description="PPR" evidence="2">
    <location>
        <begin position="207"/>
        <end position="241"/>
    </location>
</feature>
<feature type="repeat" description="PPR" evidence="2">
    <location>
        <begin position="529"/>
        <end position="563"/>
    </location>
</feature>
<dbReference type="Pfam" id="PF13041">
    <property type="entry name" value="PPR_2"/>
    <property type="match status" value="4"/>
</dbReference>
<evidence type="ECO:0000313" key="5">
    <source>
        <dbReference type="Proteomes" id="UP001418222"/>
    </source>
</evidence>
<dbReference type="NCBIfam" id="TIGR00756">
    <property type="entry name" value="PPR"/>
    <property type="match status" value="6"/>
</dbReference>
<dbReference type="GO" id="GO:0005739">
    <property type="term" value="C:mitochondrion"/>
    <property type="evidence" value="ECO:0007669"/>
    <property type="project" value="TreeGrafter"/>
</dbReference>
<proteinExistence type="predicted"/>
<sequence>MLKHTRTSKFLSFHEVLIPELRRLTAGAASSPQFLPATFPFQREEETNEEDDSGLDENSQNIANRSYWARKIHTLCSTPGSIDAALRLIDRLRIRGFRPDSANLSSIIHGLCDAGRSDEAHRRLIFSATSGFLPDDRTANVIIARLLNASTPRLTLSVLHHLLLAKPAFVPSLTNYNRLIDRLCSLPDPFQASNLLTDMFARGRRPNAVTYTALIDGFGRAGLIEDACRVFDKIPQQNLKPNSLTYSVLIRWLMRNKRIKEGKELMTKLWLRMREEEDTTVNSASFSNLIDSLCVEGFFHIVFDIAEMMPQGNCVCEKFAYAQMVYSLCKSGRHHGASRIIYIMKKRGFVPSLVSYNSIIHGLSRGRGCMRAYQLFKEGIVYGYSLPEPTYRALVEALLKEKDLHKAKNVMEFMLSVEGIDKTRIYNIFLSALRLADNPSEQLNVLVLMLQQQCHPDAVTLNTVIHGFCRAGMVDEGMKILNDMLEGKFCSPDVVTFTTAVSGLVDVGRVEEALHFMRNVMPRHYCAPNVVTYNGVLRGLLRLGKIEKSMEIFHEMVGKGVSSDCMTHTLIIEGLCEAGQLEGAKKFWDEIVWPSNMHDDYVYAAIIRGLCRLGKLDVACDFLYELVDSGVSPGIVNYNILIDSAGKQGAKRQAYQILGEMRRNGLNPDSITWRILNRLHEREGVGAAAGSGDDSEVSRTRKEGSTMVEEEEDECAEKNAGERGKKLDDALVNHPLPGFIQEGELKEFEKREKEPLWKLARRVFGLL</sequence>
<dbReference type="InterPro" id="IPR011990">
    <property type="entry name" value="TPR-like_helical_dom_sf"/>
</dbReference>
<dbReference type="Gene3D" id="1.25.40.10">
    <property type="entry name" value="Tetratricopeptide repeat domain"/>
    <property type="match status" value="6"/>
</dbReference>
<keyword evidence="1" id="KW-0677">Repeat</keyword>
<feature type="repeat" description="PPR" evidence="2">
    <location>
        <begin position="493"/>
        <end position="528"/>
    </location>
</feature>
<dbReference type="Pfam" id="PF01535">
    <property type="entry name" value="PPR"/>
    <property type="match status" value="1"/>
</dbReference>
<evidence type="ECO:0000256" key="2">
    <source>
        <dbReference type="PROSITE-ProRule" id="PRU00708"/>
    </source>
</evidence>
<evidence type="ECO:0000256" key="1">
    <source>
        <dbReference type="ARBA" id="ARBA00022737"/>
    </source>
</evidence>
<dbReference type="Pfam" id="PF13812">
    <property type="entry name" value="PPR_3"/>
    <property type="match status" value="1"/>
</dbReference>
<feature type="repeat" description="PPR" evidence="2">
    <location>
        <begin position="599"/>
        <end position="633"/>
    </location>
</feature>
<name>A0AAP0C2C1_9ASPA</name>
<dbReference type="PANTHER" id="PTHR47932">
    <property type="entry name" value="ATPASE EXPRESSION PROTEIN 3"/>
    <property type="match status" value="1"/>
</dbReference>
<feature type="repeat" description="PPR" evidence="2">
    <location>
        <begin position="634"/>
        <end position="668"/>
    </location>
</feature>
<feature type="repeat" description="PPR" evidence="2">
    <location>
        <begin position="317"/>
        <end position="351"/>
    </location>
</feature>
<dbReference type="EMBL" id="JBBWWQ010000001">
    <property type="protein sequence ID" value="KAK8957112.1"/>
    <property type="molecule type" value="Genomic_DNA"/>
</dbReference>
<evidence type="ECO:0000313" key="4">
    <source>
        <dbReference type="EMBL" id="KAK8957112.1"/>
    </source>
</evidence>
<dbReference type="InterPro" id="IPR002885">
    <property type="entry name" value="PPR_rpt"/>
</dbReference>
<organism evidence="4 5">
    <name type="scientific">Platanthera zijinensis</name>
    <dbReference type="NCBI Taxonomy" id="2320716"/>
    <lineage>
        <taxon>Eukaryota</taxon>
        <taxon>Viridiplantae</taxon>
        <taxon>Streptophyta</taxon>
        <taxon>Embryophyta</taxon>
        <taxon>Tracheophyta</taxon>
        <taxon>Spermatophyta</taxon>
        <taxon>Magnoliopsida</taxon>
        <taxon>Liliopsida</taxon>
        <taxon>Asparagales</taxon>
        <taxon>Orchidaceae</taxon>
        <taxon>Orchidoideae</taxon>
        <taxon>Orchideae</taxon>
        <taxon>Orchidinae</taxon>
        <taxon>Platanthera</taxon>
    </lineage>
</organism>
<feature type="region of interest" description="Disordered" evidence="3">
    <location>
        <begin position="685"/>
        <end position="728"/>
    </location>
</feature>
<protein>
    <submittedName>
        <fullName evidence="4">Pentatricopeptide repeat-containing protein</fullName>
    </submittedName>
</protein>
<dbReference type="AlphaFoldDB" id="A0AAP0C2C1"/>
<dbReference type="Proteomes" id="UP001418222">
    <property type="component" value="Unassembled WGS sequence"/>
</dbReference>
<comment type="caution">
    <text evidence="4">The sequence shown here is derived from an EMBL/GenBank/DDBJ whole genome shotgun (WGS) entry which is preliminary data.</text>
</comment>
<reference evidence="4 5" key="1">
    <citation type="journal article" date="2022" name="Nat. Plants">
        <title>Genomes of leafy and leafless Platanthera orchids illuminate the evolution of mycoheterotrophy.</title>
        <authorList>
            <person name="Li M.H."/>
            <person name="Liu K.W."/>
            <person name="Li Z."/>
            <person name="Lu H.C."/>
            <person name="Ye Q.L."/>
            <person name="Zhang D."/>
            <person name="Wang J.Y."/>
            <person name="Li Y.F."/>
            <person name="Zhong Z.M."/>
            <person name="Liu X."/>
            <person name="Yu X."/>
            <person name="Liu D.K."/>
            <person name="Tu X.D."/>
            <person name="Liu B."/>
            <person name="Hao Y."/>
            <person name="Liao X.Y."/>
            <person name="Jiang Y.T."/>
            <person name="Sun W.H."/>
            <person name="Chen J."/>
            <person name="Chen Y.Q."/>
            <person name="Ai Y."/>
            <person name="Zhai J.W."/>
            <person name="Wu S.S."/>
            <person name="Zhou Z."/>
            <person name="Hsiao Y.Y."/>
            <person name="Wu W.L."/>
            <person name="Chen Y.Y."/>
            <person name="Lin Y.F."/>
            <person name="Hsu J.L."/>
            <person name="Li C.Y."/>
            <person name="Wang Z.W."/>
            <person name="Zhao X."/>
            <person name="Zhong W.Y."/>
            <person name="Ma X.K."/>
            <person name="Ma L."/>
            <person name="Huang J."/>
            <person name="Chen G.Z."/>
            <person name="Huang M.Z."/>
            <person name="Huang L."/>
            <person name="Peng D.H."/>
            <person name="Luo Y.B."/>
            <person name="Zou S.Q."/>
            <person name="Chen S.P."/>
            <person name="Lan S."/>
            <person name="Tsai W.C."/>
            <person name="Van de Peer Y."/>
            <person name="Liu Z.J."/>
        </authorList>
    </citation>
    <scope>NUCLEOTIDE SEQUENCE [LARGE SCALE GENOMIC DNA]</scope>
    <source>
        <strain evidence="4">Lor287</strain>
    </source>
</reference>
<evidence type="ECO:0000256" key="3">
    <source>
        <dbReference type="SAM" id="MobiDB-lite"/>
    </source>
</evidence>
<dbReference type="PROSITE" id="PS51375">
    <property type="entry name" value="PPR"/>
    <property type="match status" value="7"/>
</dbReference>
<feature type="compositionally biased region" description="Basic and acidic residues" evidence="3">
    <location>
        <begin position="716"/>
        <end position="728"/>
    </location>
</feature>
<dbReference type="GO" id="GO:0003729">
    <property type="term" value="F:mRNA binding"/>
    <property type="evidence" value="ECO:0007669"/>
    <property type="project" value="TreeGrafter"/>
</dbReference>
<gene>
    <name evidence="4" type="ORF">KSP39_PZI001566</name>
</gene>
<feature type="repeat" description="PPR" evidence="2">
    <location>
        <begin position="457"/>
        <end position="491"/>
    </location>
</feature>